<dbReference type="InterPro" id="IPR050697">
    <property type="entry name" value="Adenylyl/Guanylyl_Cyclase_3/4"/>
</dbReference>
<dbReference type="Pfam" id="PF00211">
    <property type="entry name" value="Guanylate_cyc"/>
    <property type="match status" value="1"/>
</dbReference>
<dbReference type="InterPro" id="IPR011990">
    <property type="entry name" value="TPR-like_helical_dom_sf"/>
</dbReference>
<keyword evidence="4" id="KW-1185">Reference proteome</keyword>
<dbReference type="InterPro" id="IPR029787">
    <property type="entry name" value="Nucleotide_cyclase"/>
</dbReference>
<dbReference type="AlphaFoldDB" id="A0A3N0VKX3"/>
<dbReference type="InterPro" id="IPR001054">
    <property type="entry name" value="A/G_cyclase"/>
</dbReference>
<feature type="domain" description="Guanylate cyclase" evidence="2">
    <location>
        <begin position="52"/>
        <end position="166"/>
    </location>
</feature>
<dbReference type="SMART" id="SM00044">
    <property type="entry name" value="CYCc"/>
    <property type="match status" value="1"/>
</dbReference>
<dbReference type="Proteomes" id="UP000282106">
    <property type="component" value="Unassembled WGS sequence"/>
</dbReference>
<dbReference type="GO" id="GO:0004016">
    <property type="term" value="F:adenylate cyclase activity"/>
    <property type="evidence" value="ECO:0007669"/>
    <property type="project" value="UniProtKB-ARBA"/>
</dbReference>
<evidence type="ECO:0000256" key="1">
    <source>
        <dbReference type="PROSITE-ProRule" id="PRU00339"/>
    </source>
</evidence>
<dbReference type="SMART" id="SM00028">
    <property type="entry name" value="TPR"/>
    <property type="match status" value="3"/>
</dbReference>
<reference evidence="3 4" key="1">
    <citation type="submission" date="2018-10" db="EMBL/GenBank/DDBJ databases">
        <authorList>
            <person name="Chen W.-M."/>
        </authorList>
    </citation>
    <scope>NUCLEOTIDE SEQUENCE [LARGE SCALE GENOMIC DNA]</scope>
    <source>
        <strain evidence="3 4">THS-13</strain>
    </source>
</reference>
<keyword evidence="1" id="KW-0802">TPR repeat</keyword>
<comment type="caution">
    <text evidence="3">The sequence shown here is derived from an EMBL/GenBank/DDBJ whole genome shotgun (WGS) entry which is preliminary data.</text>
</comment>
<feature type="repeat" description="TPR" evidence="1">
    <location>
        <begin position="528"/>
        <end position="561"/>
    </location>
</feature>
<name>A0A3N0VKX3_9GAMM</name>
<protein>
    <recommendedName>
        <fullName evidence="2">Guanylate cyclase domain-containing protein</fullName>
    </recommendedName>
</protein>
<evidence type="ECO:0000259" key="2">
    <source>
        <dbReference type="PROSITE" id="PS50125"/>
    </source>
</evidence>
<dbReference type="PROSITE" id="PS50125">
    <property type="entry name" value="GUANYLATE_CYCLASE_2"/>
    <property type="match status" value="1"/>
</dbReference>
<dbReference type="CDD" id="cd07302">
    <property type="entry name" value="CHD"/>
    <property type="match status" value="1"/>
</dbReference>
<proteinExistence type="predicted"/>
<evidence type="ECO:0000313" key="3">
    <source>
        <dbReference type="EMBL" id="ROH93364.1"/>
    </source>
</evidence>
<evidence type="ECO:0000313" key="4">
    <source>
        <dbReference type="Proteomes" id="UP000282106"/>
    </source>
</evidence>
<dbReference type="Gene3D" id="1.25.40.10">
    <property type="entry name" value="Tetratricopeptide repeat domain"/>
    <property type="match status" value="2"/>
</dbReference>
<dbReference type="GO" id="GO:0035556">
    <property type="term" value="P:intracellular signal transduction"/>
    <property type="evidence" value="ECO:0007669"/>
    <property type="project" value="InterPro"/>
</dbReference>
<dbReference type="EMBL" id="RJVO01000001">
    <property type="protein sequence ID" value="ROH93364.1"/>
    <property type="molecule type" value="Genomic_DNA"/>
</dbReference>
<dbReference type="InParanoid" id="A0A3N0VKX3"/>
<dbReference type="PANTHER" id="PTHR43081">
    <property type="entry name" value="ADENYLATE CYCLASE, TERMINAL-DIFFERENTIATION SPECIFIC-RELATED"/>
    <property type="match status" value="1"/>
</dbReference>
<feature type="repeat" description="TPR" evidence="1">
    <location>
        <begin position="562"/>
        <end position="595"/>
    </location>
</feature>
<dbReference type="PROSITE" id="PS50005">
    <property type="entry name" value="TPR"/>
    <property type="match status" value="2"/>
</dbReference>
<gene>
    <name evidence="3" type="ORF">ED208_02245</name>
</gene>
<accession>A0A3N0VKX3</accession>
<sequence>MSSIRGAVSSIQSSKSMDRHLLRNSVSTDHSTASAAGRALVKARGFRRQLAAVMFTDVVAYSAMMRADEAGTLRRLSEHYRLLRRVLRQHGGREVKTIGDGMLICFPSALAAFQCALAVQRAQAEHNHRAAETDQFQIRIGIHLGDVEMRDSDLMGDGVNVAARVQTLAPSGGIAVTAAVRAQVHSALRSVLQPAGAQLLKNIPEPIEVFLVEPADAAKSLEHQADHPASAWQPKLLLAGAAVVLLIGLVSLAVLLRPQSTATPSPNPVIAVLPFESLSDDAQNGYFAAGMQDEVLSRLAGIHSLRVMTRLFDEAPAAPDTKLSVLLRRLKISHLLEGSVQKSGATVRIRLRLSDVARGEQIWAQQFDRKLDDVLAVQSEIAAAVVSALRLNLSAAEAQRLSRRPTKVPRAYDDYLRGLALITRPSPTTEDRQRAAQHFSSAVQHDPQFAAAWAWWSRSLSLRYIYGEDASEAARQSAREAADKARSLDPELMQAQFAEAYFQYWVEQRYAAAYASFEQLRQRYPNDAEPAYALALIARRLGRWQDSLKHFEASLALDPVNAPALAEWGLTLMGLRRFDAALTTFDRALELSPADAQLLGRKASAYLALGRLPEAEALLKGLPLEAWDYVGAAQFTLWQYQRRTDAIIAAQQGFLQALDPGADFDRGLYLAFLGWVQRSAGQQAPAERSFRQARSALTSVVETQPDNYAAWSSLASAEAGLGDLEATERAGQRAIKILNAMDDAYWSPVMEEFLARAEAGLGRADLAVPRLRRLLNTAYGEWPLTETDLRLSPDWDPIRTDPSFQALLTSS</sequence>
<dbReference type="SUPFAM" id="SSF48452">
    <property type="entry name" value="TPR-like"/>
    <property type="match status" value="2"/>
</dbReference>
<dbReference type="GO" id="GO:0006171">
    <property type="term" value="P:cAMP biosynthetic process"/>
    <property type="evidence" value="ECO:0007669"/>
    <property type="project" value="TreeGrafter"/>
</dbReference>
<dbReference type="SUPFAM" id="SSF55073">
    <property type="entry name" value="Nucleotide cyclase"/>
    <property type="match status" value="1"/>
</dbReference>
<dbReference type="Pfam" id="PF13432">
    <property type="entry name" value="TPR_16"/>
    <property type="match status" value="2"/>
</dbReference>
<organism evidence="3 4">
    <name type="scientific">Stagnimonas aquatica</name>
    <dbReference type="NCBI Taxonomy" id="2689987"/>
    <lineage>
        <taxon>Bacteria</taxon>
        <taxon>Pseudomonadati</taxon>
        <taxon>Pseudomonadota</taxon>
        <taxon>Gammaproteobacteria</taxon>
        <taxon>Nevskiales</taxon>
        <taxon>Nevskiaceae</taxon>
        <taxon>Stagnimonas</taxon>
    </lineage>
</organism>
<dbReference type="InterPro" id="IPR019734">
    <property type="entry name" value="TPR_rpt"/>
</dbReference>
<dbReference type="Gene3D" id="3.40.50.10070">
    <property type="entry name" value="TolB, N-terminal domain"/>
    <property type="match status" value="1"/>
</dbReference>
<dbReference type="PANTHER" id="PTHR43081:SF19">
    <property type="entry name" value="PH-SENSITIVE ADENYLATE CYCLASE RV1264"/>
    <property type="match status" value="1"/>
</dbReference>
<dbReference type="Pfam" id="PF14559">
    <property type="entry name" value="TPR_19"/>
    <property type="match status" value="1"/>
</dbReference>
<dbReference type="Gene3D" id="3.30.70.1230">
    <property type="entry name" value="Nucleotide cyclase"/>
    <property type="match status" value="1"/>
</dbReference>